<organism evidence="1 2">
    <name type="scientific">Mongoliitalea lutea</name>
    <dbReference type="NCBI Taxonomy" id="849756"/>
    <lineage>
        <taxon>Bacteria</taxon>
        <taxon>Pseudomonadati</taxon>
        <taxon>Bacteroidota</taxon>
        <taxon>Cytophagia</taxon>
        <taxon>Cytophagales</taxon>
        <taxon>Cyclobacteriaceae</taxon>
        <taxon>Mongoliitalea</taxon>
    </lineage>
</organism>
<gene>
    <name evidence="1" type="ORF">GCM10008106_19270</name>
</gene>
<evidence type="ECO:0000313" key="1">
    <source>
        <dbReference type="EMBL" id="GHB38165.1"/>
    </source>
</evidence>
<dbReference type="EMBL" id="BMYF01000010">
    <property type="protein sequence ID" value="GHB38165.1"/>
    <property type="molecule type" value="Genomic_DNA"/>
</dbReference>
<proteinExistence type="predicted"/>
<keyword evidence="2" id="KW-1185">Reference proteome</keyword>
<sequence>MAQEPTCKWVPREVFREAFLLDSLSVLEESIQIRDQSGKSFEFNYDLQTGRIQVKLESSMPDSLNFCYRTFPIAFHQSYARRTLMTDYDSMAQFRDRRVAAIPAFDFREELFSSSNLTKSGNLTRGVSFGNTQNLFVNSSLNLQMSGELAENLNIRASISDQNVPFQPEGNTQQLQDFDNVLVELYNDQFNLAAGDVVLQQRKSEFLRYYKNVQGVQITTQYNVGDKWKASTQAAASVAKGRFASIELEIQEGTLGPYRIQGPGNERFVIIMANSERVFLDGVQLQRGFNYDYVIDYNQGEITFTPKVLITKYSRVRIDYEFAERNFQRSILAVNHIQETDKLSLYMNFYREQDNRNRPLFFDFTEDERRLLASVGNNVQDAVVPRIDSVAFDPNRILYRRVQSVDDQGSLVVFFEYSTNPEEAFFAISFSEVGQGNGDYVREQQLANGQVFVFRPRINGVPQGNFSIVSPLPAPNKNQMFTVGSRYKLSPYEQVYTEVAFSNSDRNLFSTIDNEENRGVGVKSGFLSENRPLEKLKGYRFSSLTEFEYNSAHFSFIDRLRFIEFDRDWSLSTEDMLLAGHERIFNTELGIVKDANNRMKYRLNWRNRGAIQSGFQHLATWNQEIGSRLVMKNDFFYLDSDIRELNSSWLRYTGDISYRSKVLVPGYRFMLDENAVKNVETDSVISTAMNFREHLVYLKSNDSLTYSFFVNASMREDKFPVAGVLEADTEAFQTMFGLKRRFGTHDVSATFTYRELAFLRLNNERETTVLGKVDYLGNFWKGNIRNELSYALGNGREFRREFIFLPVPTGDGTHTWRDDNGDGIQQLNEFFIAINPEEKNFIKLFVPTTEFVQAYTTIFNYRVNAKFPDAWRKEQGIRKFAQKFSNTTSVSIEKKITSDGFWDRINPFVGAFAPEDLISVRQVIRSSFFFNRASAKYGFDFSIFDSQNKQLLAGGFDDLKQQDLRLNTRTSFGQQFNARMLLLSGSRIADSDFLENRSFNIAQRAIGPEFAWQPNTFFRTTMMYQYTFKENLANVEINERSKLNEVSLDLRYAKAIKTTINAHVKYVYIDYNGQPNTPTGYEMLQALTPGNNVTWTFNWLQKIGEGLQMNVVYEGRNSQGLNRLVHIGRMQVTALF</sequence>
<evidence type="ECO:0008006" key="3">
    <source>
        <dbReference type="Google" id="ProtNLM"/>
    </source>
</evidence>
<reference evidence="1" key="2">
    <citation type="submission" date="2020-09" db="EMBL/GenBank/DDBJ databases">
        <authorList>
            <person name="Sun Q."/>
            <person name="Kim S."/>
        </authorList>
    </citation>
    <scope>NUCLEOTIDE SEQUENCE</scope>
    <source>
        <strain evidence="1">KCTC 23224</strain>
    </source>
</reference>
<protein>
    <recommendedName>
        <fullName evidence="3">Cell surface protein SprA</fullName>
    </recommendedName>
</protein>
<evidence type="ECO:0000313" key="2">
    <source>
        <dbReference type="Proteomes" id="UP000642809"/>
    </source>
</evidence>
<dbReference type="Proteomes" id="UP000642809">
    <property type="component" value="Unassembled WGS sequence"/>
</dbReference>
<dbReference type="AlphaFoldDB" id="A0A8J3CZ42"/>
<reference evidence="1" key="1">
    <citation type="journal article" date="2014" name="Int. J. Syst. Evol. Microbiol.">
        <title>Complete genome sequence of Corynebacterium casei LMG S-19264T (=DSM 44701T), isolated from a smear-ripened cheese.</title>
        <authorList>
            <consortium name="US DOE Joint Genome Institute (JGI-PGF)"/>
            <person name="Walter F."/>
            <person name="Albersmeier A."/>
            <person name="Kalinowski J."/>
            <person name="Ruckert C."/>
        </authorList>
    </citation>
    <scope>NUCLEOTIDE SEQUENCE</scope>
    <source>
        <strain evidence="1">KCTC 23224</strain>
    </source>
</reference>
<name>A0A8J3CZ42_9BACT</name>
<accession>A0A8J3CZ42</accession>
<comment type="caution">
    <text evidence="1">The sequence shown here is derived from an EMBL/GenBank/DDBJ whole genome shotgun (WGS) entry which is preliminary data.</text>
</comment>